<dbReference type="InterPro" id="IPR013595">
    <property type="entry name" value="Pept_S33_TAP-like_C"/>
</dbReference>
<sequence length="536" mass="57783">MKRLIATAAAAGLSLTGLAAVAPSAGAAPAAPSTGAVQSIDWKQCPGTFGSTYHAVCGFLSVPLDYRHPGGTQIKLAVSMIKHDPKKAYQGIMLTNPGGPGASGLTLSVLRYYVPNDAAGGYDWIGFDPRGIGSSVPALQCDPDYFKGPRTPYVPKTRQIERTWLGKSAGYSAACAKNDKIGLLNHDKTTDSVADMESIRTALGQKQINFYGFSYGTYLGQVYSSLHPKNVRRMVLDSNVDPRGVWYDANLAQDVAFDKNSKIYFAWLAKYDSVFHLGTTERAVQKAYYGQLDKLTKAPNGTVGPDELTDVVQGAAYYRFGWIDIGNALSALVNKGDAAGIADLYGNATPEDRAATDNGFVGYSAVQCTDVQWPLSWRKWQRDNWSLYRKYPFLTWGNAWFNAPCLTWPAKAGHPVKIDGRKVAPALLIDETNDAATPYEGSLQVRKLYPNSVLLAEPGGATHADSLFGDECVDNTIADYLLNGTLPKRTGKAGYGADKICAPLPDPDPTAAAAKAKTLKSGQTTSIPRTPPRIRF</sequence>
<evidence type="ECO:0000256" key="3">
    <source>
        <dbReference type="ARBA" id="ARBA00022801"/>
    </source>
</evidence>
<evidence type="ECO:0000256" key="5">
    <source>
        <dbReference type="SAM" id="SignalP"/>
    </source>
</evidence>
<comment type="similarity">
    <text evidence="1">Belongs to the peptidase S33 family.</text>
</comment>
<evidence type="ECO:0000313" key="9">
    <source>
        <dbReference type="Proteomes" id="UP000669179"/>
    </source>
</evidence>
<dbReference type="EMBL" id="JAGEOJ010000007">
    <property type="protein sequence ID" value="MBO2448983.1"/>
    <property type="molecule type" value="Genomic_DNA"/>
</dbReference>
<feature type="region of interest" description="Disordered" evidence="4">
    <location>
        <begin position="511"/>
        <end position="536"/>
    </location>
</feature>
<name>A0A939PF54_9ACTN</name>
<dbReference type="Proteomes" id="UP000669179">
    <property type="component" value="Unassembled WGS sequence"/>
</dbReference>
<evidence type="ECO:0000313" key="8">
    <source>
        <dbReference type="EMBL" id="MBO2448983.1"/>
    </source>
</evidence>
<reference evidence="8" key="1">
    <citation type="submission" date="2021-03" db="EMBL/GenBank/DDBJ databases">
        <authorList>
            <person name="Kanchanasin P."/>
            <person name="Saeng-In P."/>
            <person name="Phongsopitanun W."/>
            <person name="Yuki M."/>
            <person name="Kudo T."/>
            <person name="Ohkuma M."/>
            <person name="Tanasupawat S."/>
        </authorList>
    </citation>
    <scope>NUCLEOTIDE SEQUENCE</scope>
    <source>
        <strain evidence="8">GKU 128</strain>
    </source>
</reference>
<dbReference type="RefSeq" id="WP_208256757.1">
    <property type="nucleotide sequence ID" value="NZ_JAGEOJ010000007.1"/>
</dbReference>
<evidence type="ECO:0000259" key="6">
    <source>
        <dbReference type="Pfam" id="PF00561"/>
    </source>
</evidence>
<dbReference type="Pfam" id="PF08386">
    <property type="entry name" value="Abhydrolase_4"/>
    <property type="match status" value="1"/>
</dbReference>
<accession>A0A939PF54</accession>
<dbReference type="GO" id="GO:0016787">
    <property type="term" value="F:hydrolase activity"/>
    <property type="evidence" value="ECO:0007669"/>
    <property type="project" value="UniProtKB-KW"/>
</dbReference>
<evidence type="ECO:0000256" key="4">
    <source>
        <dbReference type="SAM" id="MobiDB-lite"/>
    </source>
</evidence>
<dbReference type="InterPro" id="IPR051601">
    <property type="entry name" value="Serine_prot/Carboxylest_S33"/>
</dbReference>
<evidence type="ECO:0000259" key="7">
    <source>
        <dbReference type="Pfam" id="PF08386"/>
    </source>
</evidence>
<dbReference type="AlphaFoldDB" id="A0A939PF54"/>
<dbReference type="PANTHER" id="PTHR43248">
    <property type="entry name" value="2-SUCCINYL-6-HYDROXY-2,4-CYCLOHEXADIENE-1-CARBOXYLATE SYNTHASE"/>
    <property type="match status" value="1"/>
</dbReference>
<keyword evidence="3 8" id="KW-0378">Hydrolase</keyword>
<comment type="caution">
    <text evidence="8">The sequence shown here is derived from an EMBL/GenBank/DDBJ whole genome shotgun (WGS) entry which is preliminary data.</text>
</comment>
<dbReference type="InterPro" id="IPR000073">
    <property type="entry name" value="AB_hydrolase_1"/>
</dbReference>
<organism evidence="8 9">
    <name type="scientific">Actinomadura barringtoniae</name>
    <dbReference type="NCBI Taxonomy" id="1427535"/>
    <lineage>
        <taxon>Bacteria</taxon>
        <taxon>Bacillati</taxon>
        <taxon>Actinomycetota</taxon>
        <taxon>Actinomycetes</taxon>
        <taxon>Streptosporangiales</taxon>
        <taxon>Thermomonosporaceae</taxon>
        <taxon>Actinomadura</taxon>
    </lineage>
</organism>
<dbReference type="SUPFAM" id="SSF53474">
    <property type="entry name" value="alpha/beta-Hydrolases"/>
    <property type="match status" value="1"/>
</dbReference>
<keyword evidence="9" id="KW-1185">Reference proteome</keyword>
<protein>
    <submittedName>
        <fullName evidence="8">Alpha/beta fold hydrolase</fullName>
    </submittedName>
</protein>
<dbReference type="Pfam" id="PF00561">
    <property type="entry name" value="Abhydrolase_1"/>
    <property type="match status" value="1"/>
</dbReference>
<evidence type="ECO:0000256" key="2">
    <source>
        <dbReference type="ARBA" id="ARBA00022729"/>
    </source>
</evidence>
<feature type="domain" description="AB hydrolase-1" evidence="6">
    <location>
        <begin position="93"/>
        <end position="269"/>
    </location>
</feature>
<gene>
    <name evidence="8" type="ORF">J4573_17910</name>
</gene>
<keyword evidence="2 5" id="KW-0732">Signal</keyword>
<evidence type="ECO:0000256" key="1">
    <source>
        <dbReference type="ARBA" id="ARBA00010088"/>
    </source>
</evidence>
<feature type="domain" description="Peptidase S33 tripeptidyl aminopeptidase-like C-terminal" evidence="7">
    <location>
        <begin position="393"/>
        <end position="489"/>
    </location>
</feature>
<proteinExistence type="inferred from homology"/>
<feature type="signal peptide" evidence="5">
    <location>
        <begin position="1"/>
        <end position="19"/>
    </location>
</feature>
<feature type="chain" id="PRO_5039182882" evidence="5">
    <location>
        <begin position="20"/>
        <end position="536"/>
    </location>
</feature>
<dbReference type="PANTHER" id="PTHR43248:SF29">
    <property type="entry name" value="TRIPEPTIDYL AMINOPEPTIDASE"/>
    <property type="match status" value="1"/>
</dbReference>
<dbReference type="Gene3D" id="3.40.50.1820">
    <property type="entry name" value="alpha/beta hydrolase"/>
    <property type="match status" value="1"/>
</dbReference>
<dbReference type="InterPro" id="IPR029058">
    <property type="entry name" value="AB_hydrolase_fold"/>
</dbReference>